<dbReference type="Proteomes" id="UP000588112">
    <property type="component" value="Unassembled WGS sequence"/>
</dbReference>
<dbReference type="PANTHER" id="PTHR35526">
    <property type="entry name" value="ANTI-SIGMA-F FACTOR RSBW-RELATED"/>
    <property type="match status" value="1"/>
</dbReference>
<feature type="domain" description="Histidine kinase/HSP90-like ATPase" evidence="2">
    <location>
        <begin position="34"/>
        <end position="130"/>
    </location>
</feature>
<evidence type="ECO:0000259" key="2">
    <source>
        <dbReference type="Pfam" id="PF13581"/>
    </source>
</evidence>
<organism evidence="3 4">
    <name type="scientific">Sphaerisporangium krabiense</name>
    <dbReference type="NCBI Taxonomy" id="763782"/>
    <lineage>
        <taxon>Bacteria</taxon>
        <taxon>Bacillati</taxon>
        <taxon>Actinomycetota</taxon>
        <taxon>Actinomycetes</taxon>
        <taxon>Streptosporangiales</taxon>
        <taxon>Streptosporangiaceae</taxon>
        <taxon>Sphaerisporangium</taxon>
    </lineage>
</organism>
<keyword evidence="4" id="KW-1185">Reference proteome</keyword>
<dbReference type="InterPro" id="IPR003594">
    <property type="entry name" value="HATPase_dom"/>
</dbReference>
<dbReference type="SUPFAM" id="SSF55874">
    <property type="entry name" value="ATPase domain of HSP90 chaperone/DNA topoisomerase II/histidine kinase"/>
    <property type="match status" value="1"/>
</dbReference>
<proteinExistence type="predicted"/>
<gene>
    <name evidence="3" type="ORF">BJ981_007507</name>
</gene>
<dbReference type="Pfam" id="PF13581">
    <property type="entry name" value="HATPase_c_2"/>
    <property type="match status" value="1"/>
</dbReference>
<keyword evidence="1" id="KW-0808">Transferase</keyword>
<dbReference type="EMBL" id="JACHBR010000004">
    <property type="protein sequence ID" value="MBB5631721.1"/>
    <property type="molecule type" value="Genomic_DNA"/>
</dbReference>
<dbReference type="RefSeq" id="WP_184618212.1">
    <property type="nucleotide sequence ID" value="NZ_BOOS01000005.1"/>
</dbReference>
<dbReference type="GO" id="GO:0004674">
    <property type="term" value="F:protein serine/threonine kinase activity"/>
    <property type="evidence" value="ECO:0007669"/>
    <property type="project" value="UniProtKB-KW"/>
</dbReference>
<name>A0A7W8ZD25_9ACTN</name>
<comment type="caution">
    <text evidence="3">The sequence shown here is derived from an EMBL/GenBank/DDBJ whole genome shotgun (WGS) entry which is preliminary data.</text>
</comment>
<dbReference type="InterPro" id="IPR050267">
    <property type="entry name" value="Anti-sigma-factor_SerPK"/>
</dbReference>
<dbReference type="InterPro" id="IPR036890">
    <property type="entry name" value="HATPase_C_sf"/>
</dbReference>
<evidence type="ECO:0000313" key="4">
    <source>
        <dbReference type="Proteomes" id="UP000588112"/>
    </source>
</evidence>
<keyword evidence="1" id="KW-0418">Kinase</keyword>
<dbReference type="CDD" id="cd16936">
    <property type="entry name" value="HATPase_RsbW-like"/>
    <property type="match status" value="1"/>
</dbReference>
<accession>A0A7W8ZD25</accession>
<dbReference type="Gene3D" id="3.30.565.10">
    <property type="entry name" value="Histidine kinase-like ATPase, C-terminal domain"/>
    <property type="match status" value="1"/>
</dbReference>
<dbReference type="AlphaFoldDB" id="A0A7W8ZD25"/>
<keyword evidence="1" id="KW-0723">Serine/threonine-protein kinase</keyword>
<evidence type="ECO:0000256" key="1">
    <source>
        <dbReference type="ARBA" id="ARBA00022527"/>
    </source>
</evidence>
<sequence>MKVHDLLGAVDLLGRAGSVSLARVYVRGLLMAAGRTGTDDVELLVGELVANAVAHSASGRRPGGVVNLKVYDDGKSVRVEVVDEGAPGGIPVVPVQVDPLSEGGRGLWLVRELSSAWGWADHGGGRTVWFEVTP</sequence>
<reference evidence="3 4" key="1">
    <citation type="submission" date="2020-08" db="EMBL/GenBank/DDBJ databases">
        <title>Sequencing the genomes of 1000 actinobacteria strains.</title>
        <authorList>
            <person name="Klenk H.-P."/>
        </authorList>
    </citation>
    <scope>NUCLEOTIDE SEQUENCE [LARGE SCALE GENOMIC DNA]</scope>
    <source>
        <strain evidence="3 4">DSM 45790</strain>
    </source>
</reference>
<protein>
    <submittedName>
        <fullName evidence="3">Anti-sigma regulatory factor (Ser/Thr protein kinase)</fullName>
    </submittedName>
</protein>
<evidence type="ECO:0000313" key="3">
    <source>
        <dbReference type="EMBL" id="MBB5631721.1"/>
    </source>
</evidence>
<dbReference type="PANTHER" id="PTHR35526:SF3">
    <property type="entry name" value="ANTI-SIGMA-F FACTOR RSBW"/>
    <property type="match status" value="1"/>
</dbReference>